<dbReference type="PANTHER" id="PTHR30126:SF39">
    <property type="entry name" value="HTH-TYPE TRANSCRIPTIONAL REGULATOR CYSL"/>
    <property type="match status" value="1"/>
</dbReference>
<dbReference type="GO" id="GO:0003700">
    <property type="term" value="F:DNA-binding transcription factor activity"/>
    <property type="evidence" value="ECO:0007669"/>
    <property type="project" value="InterPro"/>
</dbReference>
<dbReference type="InterPro" id="IPR005119">
    <property type="entry name" value="LysR_subst-bd"/>
</dbReference>
<dbReference type="eggNOG" id="COG0583">
    <property type="taxonomic scope" value="Bacteria"/>
</dbReference>
<evidence type="ECO:0000259" key="5">
    <source>
        <dbReference type="PROSITE" id="PS50931"/>
    </source>
</evidence>
<dbReference type="SUPFAM" id="SSF46785">
    <property type="entry name" value="Winged helix' DNA-binding domain"/>
    <property type="match status" value="1"/>
</dbReference>
<dbReference type="GO" id="GO:0000976">
    <property type="term" value="F:transcription cis-regulatory region binding"/>
    <property type="evidence" value="ECO:0007669"/>
    <property type="project" value="TreeGrafter"/>
</dbReference>
<evidence type="ECO:0000256" key="3">
    <source>
        <dbReference type="ARBA" id="ARBA00023125"/>
    </source>
</evidence>
<organism evidence="6 7">
    <name type="scientific">Mucilaginibacter paludis DSM 18603</name>
    <dbReference type="NCBI Taxonomy" id="714943"/>
    <lineage>
        <taxon>Bacteria</taxon>
        <taxon>Pseudomonadati</taxon>
        <taxon>Bacteroidota</taxon>
        <taxon>Sphingobacteriia</taxon>
        <taxon>Sphingobacteriales</taxon>
        <taxon>Sphingobacteriaceae</taxon>
        <taxon>Mucilaginibacter</taxon>
    </lineage>
</organism>
<evidence type="ECO:0000256" key="1">
    <source>
        <dbReference type="ARBA" id="ARBA00009437"/>
    </source>
</evidence>
<dbReference type="CDD" id="cd08420">
    <property type="entry name" value="PBP2_CysL_like"/>
    <property type="match status" value="1"/>
</dbReference>
<dbReference type="InterPro" id="IPR036388">
    <property type="entry name" value="WH-like_DNA-bd_sf"/>
</dbReference>
<dbReference type="EMBL" id="CM001403">
    <property type="protein sequence ID" value="EHQ24738.1"/>
    <property type="molecule type" value="Genomic_DNA"/>
</dbReference>
<keyword evidence="3" id="KW-0238">DNA-binding</keyword>
<dbReference type="AlphaFoldDB" id="H1Y1S9"/>
<evidence type="ECO:0000313" key="6">
    <source>
        <dbReference type="EMBL" id="EHQ24738.1"/>
    </source>
</evidence>
<dbReference type="Proteomes" id="UP000002774">
    <property type="component" value="Chromosome"/>
</dbReference>
<dbReference type="Pfam" id="PF00126">
    <property type="entry name" value="HTH_1"/>
    <property type="match status" value="1"/>
</dbReference>
<dbReference type="Pfam" id="PF03466">
    <property type="entry name" value="LysR_substrate"/>
    <property type="match status" value="1"/>
</dbReference>
<proteinExistence type="inferred from homology"/>
<dbReference type="HOGENOM" id="CLU_039613_6_1_10"/>
<name>H1Y1S9_9SPHI</name>
<keyword evidence="2" id="KW-0805">Transcription regulation</keyword>
<sequence>MFDFRLKVFYTVAKRLNFTRAAAELFITQPAVTKHIRELEAHFKCSLFERSGNKKITLTAAGETLLVHAEQLFGVYREMEYDMNLLTQSHGGQLRIGASTTVAQYVIPPVLAKFHQKFKNVQVNLISGNTEDIEQALLRKEIELGIVEGMSHHPQIKYEEFLEDEIVLISNSQNKAIQKQTIKPEELKNYALLLREPGSGTLEVILHALKPHGVKLADLQIEMQLGSTESIKSYLINSNCLALISIHAIIPELKNNQFKVIDIKGLTISRSFSFIQTHGHPGALAELFIRFAKSIT</sequence>
<dbReference type="PROSITE" id="PS50931">
    <property type="entry name" value="HTH_LYSR"/>
    <property type="match status" value="1"/>
</dbReference>
<evidence type="ECO:0000256" key="2">
    <source>
        <dbReference type="ARBA" id="ARBA00023015"/>
    </source>
</evidence>
<evidence type="ECO:0000313" key="7">
    <source>
        <dbReference type="Proteomes" id="UP000002774"/>
    </source>
</evidence>
<dbReference type="InterPro" id="IPR000847">
    <property type="entry name" value="LysR_HTH_N"/>
</dbReference>
<dbReference type="PRINTS" id="PR00039">
    <property type="entry name" value="HTHLYSR"/>
</dbReference>
<protein>
    <submittedName>
        <fullName evidence="6">Transcriptional regulator, LysR family</fullName>
    </submittedName>
</protein>
<dbReference type="OrthoDB" id="9785745at2"/>
<keyword evidence="7" id="KW-1185">Reference proteome</keyword>
<gene>
    <name evidence="6" type="ORF">Mucpa_0546</name>
</gene>
<dbReference type="InterPro" id="IPR036390">
    <property type="entry name" value="WH_DNA-bd_sf"/>
</dbReference>
<dbReference type="STRING" id="714943.Mucpa_0546"/>
<evidence type="ECO:0000256" key="4">
    <source>
        <dbReference type="ARBA" id="ARBA00023163"/>
    </source>
</evidence>
<dbReference type="Gene3D" id="1.10.10.10">
    <property type="entry name" value="Winged helix-like DNA-binding domain superfamily/Winged helix DNA-binding domain"/>
    <property type="match status" value="1"/>
</dbReference>
<dbReference type="FunFam" id="1.10.10.10:FF:000001">
    <property type="entry name" value="LysR family transcriptional regulator"/>
    <property type="match status" value="1"/>
</dbReference>
<feature type="domain" description="HTH lysR-type" evidence="5">
    <location>
        <begin position="6"/>
        <end position="59"/>
    </location>
</feature>
<keyword evidence="4" id="KW-0804">Transcription</keyword>
<dbReference type="SUPFAM" id="SSF53850">
    <property type="entry name" value="Periplasmic binding protein-like II"/>
    <property type="match status" value="1"/>
</dbReference>
<comment type="similarity">
    <text evidence="1">Belongs to the LysR transcriptional regulatory family.</text>
</comment>
<accession>H1Y1S9</accession>
<reference evidence="6" key="1">
    <citation type="submission" date="2011-09" db="EMBL/GenBank/DDBJ databases">
        <title>The permanent draft genome of Mucilaginibacter paludis DSM 18603.</title>
        <authorList>
            <consortium name="US DOE Joint Genome Institute (JGI-PGF)"/>
            <person name="Lucas S."/>
            <person name="Han J."/>
            <person name="Lapidus A."/>
            <person name="Bruce D."/>
            <person name="Goodwin L."/>
            <person name="Pitluck S."/>
            <person name="Peters L."/>
            <person name="Kyrpides N."/>
            <person name="Mavromatis K."/>
            <person name="Ivanova N."/>
            <person name="Mikhailova N."/>
            <person name="Held B."/>
            <person name="Detter J.C."/>
            <person name="Tapia R."/>
            <person name="Han C."/>
            <person name="Land M."/>
            <person name="Hauser L."/>
            <person name="Markowitz V."/>
            <person name="Cheng J.-F."/>
            <person name="Hugenholtz P."/>
            <person name="Woyke T."/>
            <person name="Wu D."/>
            <person name="Tindall B."/>
            <person name="Brambilla E."/>
            <person name="Klenk H.-P."/>
            <person name="Eisen J.A."/>
        </authorList>
    </citation>
    <scope>NUCLEOTIDE SEQUENCE [LARGE SCALE GENOMIC DNA]</scope>
    <source>
        <strain evidence="6">DSM 18603</strain>
    </source>
</reference>
<dbReference type="Gene3D" id="3.40.190.290">
    <property type="match status" value="1"/>
</dbReference>
<dbReference type="PANTHER" id="PTHR30126">
    <property type="entry name" value="HTH-TYPE TRANSCRIPTIONAL REGULATOR"/>
    <property type="match status" value="1"/>
</dbReference>